<evidence type="ECO:0000256" key="9">
    <source>
        <dbReference type="SAM" id="SignalP"/>
    </source>
</evidence>
<feature type="transmembrane region" description="Helical" evidence="8">
    <location>
        <begin position="392"/>
        <end position="412"/>
    </location>
</feature>
<feature type="domain" description="ML-like" evidence="10">
    <location>
        <begin position="26"/>
        <end position="166"/>
    </location>
</feature>
<evidence type="ECO:0000256" key="1">
    <source>
        <dbReference type="ARBA" id="ARBA00004141"/>
    </source>
</evidence>
<keyword evidence="4 9" id="KW-0732">Signal</keyword>
<keyword evidence="3 8" id="KW-0812">Transmembrane</keyword>
<evidence type="ECO:0000313" key="11">
    <source>
        <dbReference type="EMBL" id="OJJ49253.1"/>
    </source>
</evidence>
<dbReference type="Pfam" id="PF06011">
    <property type="entry name" value="TRP"/>
    <property type="match status" value="1"/>
</dbReference>
<feature type="transmembrane region" description="Helical" evidence="8">
    <location>
        <begin position="481"/>
        <end position="501"/>
    </location>
</feature>
<reference evidence="12" key="1">
    <citation type="journal article" date="2017" name="Genome Biol.">
        <title>Comparative genomics reveals high biological diversity and specific adaptations in the industrially and medically important fungal genus Aspergillus.</title>
        <authorList>
            <person name="de Vries R.P."/>
            <person name="Riley R."/>
            <person name="Wiebenga A."/>
            <person name="Aguilar-Osorio G."/>
            <person name="Amillis S."/>
            <person name="Uchima C.A."/>
            <person name="Anderluh G."/>
            <person name="Asadollahi M."/>
            <person name="Askin M."/>
            <person name="Barry K."/>
            <person name="Battaglia E."/>
            <person name="Bayram O."/>
            <person name="Benocci T."/>
            <person name="Braus-Stromeyer S.A."/>
            <person name="Caldana C."/>
            <person name="Canovas D."/>
            <person name="Cerqueira G.C."/>
            <person name="Chen F."/>
            <person name="Chen W."/>
            <person name="Choi C."/>
            <person name="Clum A."/>
            <person name="Dos Santos R.A."/>
            <person name="Damasio A.R."/>
            <person name="Diallinas G."/>
            <person name="Emri T."/>
            <person name="Fekete E."/>
            <person name="Flipphi M."/>
            <person name="Freyberg S."/>
            <person name="Gallo A."/>
            <person name="Gournas C."/>
            <person name="Habgood R."/>
            <person name="Hainaut M."/>
            <person name="Harispe M.L."/>
            <person name="Henrissat B."/>
            <person name="Hilden K.S."/>
            <person name="Hope R."/>
            <person name="Hossain A."/>
            <person name="Karabika E."/>
            <person name="Karaffa L."/>
            <person name="Karanyi Z."/>
            <person name="Krasevec N."/>
            <person name="Kuo A."/>
            <person name="Kusch H."/>
            <person name="LaButti K."/>
            <person name="Lagendijk E.L."/>
            <person name="Lapidus A."/>
            <person name="Levasseur A."/>
            <person name="Lindquist E."/>
            <person name="Lipzen A."/>
            <person name="Logrieco A.F."/>
            <person name="MacCabe A."/>
            <person name="Maekelae M.R."/>
            <person name="Malavazi I."/>
            <person name="Melin P."/>
            <person name="Meyer V."/>
            <person name="Mielnichuk N."/>
            <person name="Miskei M."/>
            <person name="Molnar A.P."/>
            <person name="Mule G."/>
            <person name="Ngan C.Y."/>
            <person name="Orejas M."/>
            <person name="Orosz E."/>
            <person name="Ouedraogo J.P."/>
            <person name="Overkamp K.M."/>
            <person name="Park H.-S."/>
            <person name="Perrone G."/>
            <person name="Piumi F."/>
            <person name="Punt P.J."/>
            <person name="Ram A.F."/>
            <person name="Ramon A."/>
            <person name="Rauscher S."/>
            <person name="Record E."/>
            <person name="Riano-Pachon D.M."/>
            <person name="Robert V."/>
            <person name="Roehrig J."/>
            <person name="Ruller R."/>
            <person name="Salamov A."/>
            <person name="Salih N.S."/>
            <person name="Samson R.A."/>
            <person name="Sandor E."/>
            <person name="Sanguinetti M."/>
            <person name="Schuetze T."/>
            <person name="Sepcic K."/>
            <person name="Shelest E."/>
            <person name="Sherlock G."/>
            <person name="Sophianopoulou V."/>
            <person name="Squina F.M."/>
            <person name="Sun H."/>
            <person name="Susca A."/>
            <person name="Todd R.B."/>
            <person name="Tsang A."/>
            <person name="Unkles S.E."/>
            <person name="van de Wiele N."/>
            <person name="van Rossen-Uffink D."/>
            <person name="Oliveira J.V."/>
            <person name="Vesth T.C."/>
            <person name="Visser J."/>
            <person name="Yu J.-H."/>
            <person name="Zhou M."/>
            <person name="Andersen M.R."/>
            <person name="Archer D.B."/>
            <person name="Baker S.E."/>
            <person name="Benoit I."/>
            <person name="Brakhage A.A."/>
            <person name="Braus G.H."/>
            <person name="Fischer R."/>
            <person name="Frisvad J.C."/>
            <person name="Goldman G.H."/>
            <person name="Houbraken J."/>
            <person name="Oakley B."/>
            <person name="Pocsi I."/>
            <person name="Scazzocchio C."/>
            <person name="Seiboth B."/>
            <person name="vanKuyk P.A."/>
            <person name="Wortman J."/>
            <person name="Dyer P.S."/>
            <person name="Grigoriev I.V."/>
        </authorList>
    </citation>
    <scope>NUCLEOTIDE SEQUENCE [LARGE SCALE GENOMIC DNA]</scope>
    <source>
        <strain evidence="12">CBS 506.65</strain>
    </source>
</reference>
<dbReference type="Pfam" id="PF14558">
    <property type="entry name" value="TRP_N"/>
    <property type="match status" value="1"/>
</dbReference>
<feature type="transmembrane region" description="Helical" evidence="8">
    <location>
        <begin position="572"/>
        <end position="597"/>
    </location>
</feature>
<comment type="subcellular location">
    <subcellularLocation>
        <location evidence="1">Membrane</location>
        <topology evidence="1">Multi-pass membrane protein</topology>
    </subcellularLocation>
</comment>
<comment type="similarity">
    <text evidence="2">Belongs to the transient receptor potential (TRP) ion channel family.</text>
</comment>
<dbReference type="VEuPathDB" id="FungiDB:ASPZODRAFT_13978"/>
<dbReference type="InterPro" id="IPR040241">
    <property type="entry name" value="TRP_Flc/Pkd2-like"/>
</dbReference>
<dbReference type="STRING" id="1073090.A0A1L9SQ95"/>
<dbReference type="RefSeq" id="XP_022583763.1">
    <property type="nucleotide sequence ID" value="XM_022724594.1"/>
</dbReference>
<evidence type="ECO:0000256" key="6">
    <source>
        <dbReference type="ARBA" id="ARBA00023136"/>
    </source>
</evidence>
<dbReference type="PANTHER" id="PTHR31145:SF2">
    <property type="entry name" value="FLAVIN CARRIER PROTEIN 2"/>
    <property type="match status" value="1"/>
</dbReference>
<evidence type="ECO:0000313" key="12">
    <source>
        <dbReference type="Proteomes" id="UP000184188"/>
    </source>
</evidence>
<dbReference type="GO" id="GO:0009272">
    <property type="term" value="P:fungal-type cell wall biogenesis"/>
    <property type="evidence" value="ECO:0007669"/>
    <property type="project" value="TreeGrafter"/>
</dbReference>
<dbReference type="InterPro" id="IPR032800">
    <property type="entry name" value="TRP_N"/>
</dbReference>
<dbReference type="GeneID" id="34611059"/>
<dbReference type="OrthoDB" id="5212126at2759"/>
<dbReference type="Proteomes" id="UP000184188">
    <property type="component" value="Unassembled WGS sequence"/>
</dbReference>
<dbReference type="PANTHER" id="PTHR31145">
    <property type="entry name" value="INTEGRAL MEMBRANE PROTEIN (AFU_ORTHOLOGUE AFUA_7G01610)"/>
    <property type="match status" value="1"/>
</dbReference>
<feature type="compositionally biased region" description="Polar residues" evidence="7">
    <location>
        <begin position="651"/>
        <end position="661"/>
    </location>
</feature>
<evidence type="ECO:0000256" key="5">
    <source>
        <dbReference type="ARBA" id="ARBA00022989"/>
    </source>
</evidence>
<evidence type="ECO:0000256" key="4">
    <source>
        <dbReference type="ARBA" id="ARBA00022729"/>
    </source>
</evidence>
<evidence type="ECO:0000256" key="3">
    <source>
        <dbReference type="ARBA" id="ARBA00022692"/>
    </source>
</evidence>
<evidence type="ECO:0000256" key="2">
    <source>
        <dbReference type="ARBA" id="ARBA00010642"/>
    </source>
</evidence>
<feature type="transmembrane region" description="Helical" evidence="8">
    <location>
        <begin position="338"/>
        <end position="364"/>
    </location>
</feature>
<gene>
    <name evidence="11" type="ORF">ASPZODRAFT_13978</name>
</gene>
<dbReference type="InterPro" id="IPR010308">
    <property type="entry name" value="TRP_C"/>
</dbReference>
<accession>A0A1L9SQ95</accession>
<feature type="region of interest" description="Disordered" evidence="7">
    <location>
        <begin position="636"/>
        <end position="712"/>
    </location>
</feature>
<keyword evidence="6 8" id="KW-0472">Membrane</keyword>
<keyword evidence="5 8" id="KW-1133">Transmembrane helix</keyword>
<name>A0A1L9SQ95_9EURO</name>
<dbReference type="AlphaFoldDB" id="A0A1L9SQ95"/>
<feature type="chain" id="PRO_5012589462" description="ML-like domain-containing protein" evidence="9">
    <location>
        <begin position="25"/>
        <end position="858"/>
    </location>
</feature>
<keyword evidence="12" id="KW-1185">Reference proteome</keyword>
<feature type="transmembrane region" description="Helical" evidence="8">
    <location>
        <begin position="507"/>
        <end position="527"/>
    </location>
</feature>
<feature type="transmembrane region" description="Helical" evidence="8">
    <location>
        <begin position="539"/>
        <end position="560"/>
    </location>
</feature>
<evidence type="ECO:0000259" key="10">
    <source>
        <dbReference type="SMART" id="SM01320"/>
    </source>
</evidence>
<feature type="compositionally biased region" description="Polar residues" evidence="7">
    <location>
        <begin position="695"/>
        <end position="707"/>
    </location>
</feature>
<sequence length="858" mass="92988">MAVMRLISLLTCLLVVCLSPLAAATKLIESKSLNLCMDSTNFTATYFSVTFTPNNDSLSFSFDGVSAISGNVTAELILTAYGYQVIKKTLDPCEMDLTGLCPMNAGQIDVTNAVLDVPSSVTKEIPSIAYTVPDLDASVRIYINSSDTGESIACVEADLSNGKTVYQKSVAWVTAVIAGLGLAASAITSGMGHSNTAAHVAANALSLFGFMQSQAMIGMTAIHMPPIVESWTQNFQWSMGIIHVDFMQSICTWYQRATGGTPSTILSSLSTTSVEVLKRRKRSFERAIGEGTVQVVKRYIDRLATRSDSGTGVATSDSVVIRGIERVSFRASIEETNAFLTGLIFFVVFVALVIIIVALAKAICESLAKSGKLKGDTFLDFRNGWKIVLRGILFRLTLIGYPQMCVLCLWELTRRDSAAEVVLAIVMFLSMTGALTWASLKVIRLANRSVAMHKNPAYILYSDPTCLNKWGFLYVQYRATAYYFVVPLLGYILIRGMFIGLSQQAPVVQAVALVVIEAGMLVAVSILRPWMDKKTNIYNISIAAVNFINVIFLLVFSGVFNQPGIVTGVMGVVFFVYNAVFALVLLVLVLIASIYAITSKNPDTRYQPMRDDRGSFIKSHGGLTTELDALGATARGGDLKPNPFDDEDGASFSSGNGASINRSHHDAGSHNMSNASVRNAPVSPVDPSVPLFPSDASSRRGNNNNSPAAGYGYNSVPEYQDYYGGHSQSASPAPRGQSWTTLGRLQESKTYKNVFTPDVHLPDLISIHTVPKLGIGQRAFLCRSRRTDEKGNTVSANILWDCITYLDEATVATIRVIEDTHGAFAGQDTRGDSKRRVLESAKIIVKAMGYLDHAVHPE</sequence>
<dbReference type="GO" id="GO:0055085">
    <property type="term" value="P:transmembrane transport"/>
    <property type="evidence" value="ECO:0007669"/>
    <property type="project" value="TreeGrafter"/>
</dbReference>
<dbReference type="SMART" id="SM01320">
    <property type="entry name" value="TRP_N"/>
    <property type="match status" value="1"/>
</dbReference>
<organism evidence="11 12">
    <name type="scientific">Penicilliopsis zonata CBS 506.65</name>
    <dbReference type="NCBI Taxonomy" id="1073090"/>
    <lineage>
        <taxon>Eukaryota</taxon>
        <taxon>Fungi</taxon>
        <taxon>Dikarya</taxon>
        <taxon>Ascomycota</taxon>
        <taxon>Pezizomycotina</taxon>
        <taxon>Eurotiomycetes</taxon>
        <taxon>Eurotiomycetidae</taxon>
        <taxon>Eurotiales</taxon>
        <taxon>Aspergillaceae</taxon>
        <taxon>Penicilliopsis</taxon>
    </lineage>
</organism>
<feature type="transmembrane region" description="Helical" evidence="8">
    <location>
        <begin position="418"/>
        <end position="440"/>
    </location>
</feature>
<protein>
    <recommendedName>
        <fullName evidence="10">ML-like domain-containing protein</fullName>
    </recommendedName>
</protein>
<proteinExistence type="inferred from homology"/>
<dbReference type="EMBL" id="KV878338">
    <property type="protein sequence ID" value="OJJ49253.1"/>
    <property type="molecule type" value="Genomic_DNA"/>
</dbReference>
<evidence type="ECO:0000256" key="8">
    <source>
        <dbReference type="SAM" id="Phobius"/>
    </source>
</evidence>
<evidence type="ECO:0000256" key="7">
    <source>
        <dbReference type="SAM" id="MobiDB-lite"/>
    </source>
</evidence>
<dbReference type="GO" id="GO:0016020">
    <property type="term" value="C:membrane"/>
    <property type="evidence" value="ECO:0007669"/>
    <property type="project" value="UniProtKB-SubCell"/>
</dbReference>
<feature type="signal peptide" evidence="9">
    <location>
        <begin position="1"/>
        <end position="24"/>
    </location>
</feature>